<organism evidence="1 2">
    <name type="scientific">Eleutherodactylus coqui</name>
    <name type="common">Puerto Rican coqui</name>
    <dbReference type="NCBI Taxonomy" id="57060"/>
    <lineage>
        <taxon>Eukaryota</taxon>
        <taxon>Metazoa</taxon>
        <taxon>Chordata</taxon>
        <taxon>Craniata</taxon>
        <taxon>Vertebrata</taxon>
        <taxon>Euteleostomi</taxon>
        <taxon>Amphibia</taxon>
        <taxon>Batrachia</taxon>
        <taxon>Anura</taxon>
        <taxon>Neobatrachia</taxon>
        <taxon>Hyloidea</taxon>
        <taxon>Eleutherodactylidae</taxon>
        <taxon>Eleutherodactylinae</taxon>
        <taxon>Eleutherodactylus</taxon>
        <taxon>Eleutherodactylus</taxon>
    </lineage>
</organism>
<keyword evidence="2" id="KW-1185">Reference proteome</keyword>
<dbReference type="AlphaFoldDB" id="A0A8J6FAK0"/>
<protein>
    <submittedName>
        <fullName evidence="1">Uncharacterized protein</fullName>
    </submittedName>
</protein>
<sequence>MVHTGDGGSKKPKNLCLAFPESASCYQDGGSGSGSSVSYYSPEESFIHYDPQGPKCKNFGPKTQLWSLLELPNGQICNGLREHVILYPGTNMTMGATGAITVRLLHSTHPKAAE</sequence>
<reference evidence="1" key="1">
    <citation type="thesis" date="2020" institute="ProQuest LLC" country="789 East Eisenhower Parkway, Ann Arbor, MI, USA">
        <title>Comparative Genomics and Chromosome Evolution.</title>
        <authorList>
            <person name="Mudd A.B."/>
        </authorList>
    </citation>
    <scope>NUCLEOTIDE SEQUENCE</scope>
    <source>
        <strain evidence="1">HN-11 Male</strain>
        <tissue evidence="1">Kidney and liver</tissue>
    </source>
</reference>
<evidence type="ECO:0000313" key="2">
    <source>
        <dbReference type="Proteomes" id="UP000770717"/>
    </source>
</evidence>
<name>A0A8J6FAK0_ELECQ</name>
<gene>
    <name evidence="1" type="ORF">GDO78_010123</name>
</gene>
<evidence type="ECO:0000313" key="1">
    <source>
        <dbReference type="EMBL" id="KAG9484572.1"/>
    </source>
</evidence>
<proteinExistence type="predicted"/>
<comment type="caution">
    <text evidence="1">The sequence shown here is derived from an EMBL/GenBank/DDBJ whole genome shotgun (WGS) entry which is preliminary data.</text>
</comment>
<accession>A0A8J6FAK0</accession>
<dbReference type="EMBL" id="WNTK01000005">
    <property type="protein sequence ID" value="KAG9484572.1"/>
    <property type="molecule type" value="Genomic_DNA"/>
</dbReference>
<dbReference type="Proteomes" id="UP000770717">
    <property type="component" value="Unassembled WGS sequence"/>
</dbReference>